<feature type="region of interest" description="Disordered" evidence="1">
    <location>
        <begin position="411"/>
        <end position="444"/>
    </location>
</feature>
<dbReference type="Pfam" id="PF00026">
    <property type="entry name" value="Asp"/>
    <property type="match status" value="1"/>
</dbReference>
<dbReference type="PROSITE" id="PS51257">
    <property type="entry name" value="PROKAR_LIPOPROTEIN"/>
    <property type="match status" value="1"/>
</dbReference>
<keyword evidence="2" id="KW-1133">Transmembrane helix</keyword>
<evidence type="ECO:0000256" key="1">
    <source>
        <dbReference type="SAM" id="MobiDB-lite"/>
    </source>
</evidence>
<keyword evidence="2" id="KW-0472">Membrane</keyword>
<evidence type="ECO:0000313" key="5">
    <source>
        <dbReference type="EMBL" id="RGP59504.1"/>
    </source>
</evidence>
<comment type="caution">
    <text evidence="5">The sequence shown here is derived from an EMBL/GenBank/DDBJ whole genome shotgun (WGS) entry which is preliminary data.</text>
</comment>
<feature type="signal peptide" evidence="3">
    <location>
        <begin position="1"/>
        <end position="21"/>
    </location>
</feature>
<dbReference type="PANTHER" id="PTHR16861">
    <property type="entry name" value="GLYCOPROTEIN 38"/>
    <property type="match status" value="1"/>
</dbReference>
<dbReference type="STRING" id="5514.A0A395RHC3"/>
<dbReference type="PANTHER" id="PTHR16861:SF4">
    <property type="entry name" value="SH3 DOMAIN PROTEIN (AFU_ORTHOLOGUE AFUA_1G13610)"/>
    <property type="match status" value="1"/>
</dbReference>
<keyword evidence="3" id="KW-0732">Signal</keyword>
<keyword evidence="6" id="KW-1185">Reference proteome</keyword>
<proteinExistence type="predicted"/>
<evidence type="ECO:0000313" key="6">
    <source>
        <dbReference type="Proteomes" id="UP000266152"/>
    </source>
</evidence>
<dbReference type="PROSITE" id="PS51767">
    <property type="entry name" value="PEPTIDASE_A1"/>
    <property type="match status" value="1"/>
</dbReference>
<name>A0A395RHC3_FUSSP</name>
<feature type="chain" id="PRO_5017234653" evidence="3">
    <location>
        <begin position="22"/>
        <end position="572"/>
    </location>
</feature>
<evidence type="ECO:0000256" key="3">
    <source>
        <dbReference type="SAM" id="SignalP"/>
    </source>
</evidence>
<protein>
    <submittedName>
        <fullName evidence="5">Peptidase aspartic, catalytic</fullName>
    </submittedName>
</protein>
<dbReference type="AlphaFoldDB" id="A0A395RHC3"/>
<feature type="region of interest" description="Disordered" evidence="1">
    <location>
        <begin position="483"/>
        <end position="507"/>
    </location>
</feature>
<gene>
    <name evidence="5" type="ORF">FSPOR_11261</name>
</gene>
<dbReference type="Gene3D" id="2.40.70.10">
    <property type="entry name" value="Acid Proteases"/>
    <property type="match status" value="2"/>
</dbReference>
<feature type="domain" description="Peptidase A1" evidence="4">
    <location>
        <begin position="41"/>
        <end position="394"/>
    </location>
</feature>
<organism evidence="5 6">
    <name type="scientific">Fusarium sporotrichioides</name>
    <dbReference type="NCBI Taxonomy" id="5514"/>
    <lineage>
        <taxon>Eukaryota</taxon>
        <taxon>Fungi</taxon>
        <taxon>Dikarya</taxon>
        <taxon>Ascomycota</taxon>
        <taxon>Pezizomycotina</taxon>
        <taxon>Sordariomycetes</taxon>
        <taxon>Hypocreomycetidae</taxon>
        <taxon>Hypocreales</taxon>
        <taxon>Nectriaceae</taxon>
        <taxon>Fusarium</taxon>
    </lineage>
</organism>
<dbReference type="Proteomes" id="UP000266152">
    <property type="component" value="Unassembled WGS sequence"/>
</dbReference>
<dbReference type="InterPro" id="IPR021109">
    <property type="entry name" value="Peptidase_aspartic_dom_sf"/>
</dbReference>
<sequence>MSTSTRLFVICVLAWVTACRASSAIVVSPSQYFEGNDGPWSSFNLRLGSPEQDVRVLVSTAAPESLVVLSRYGCSKDVLAKIPSDCTVSRGNMFEPNESSTWNELGTYGINGGGVGLEANLGYIQAAKFGLDTLGIGLFDGENGITLENQTIGGIATASPFYLGIFGINPQPLNFTTLGNFSSPSFITTLKNDDYIPSLSWSYTAGAMYRLKRIYGQLIFAGYDSSRFIENPVTFTMANDVTRDLVVALQAITYSGAEKSQLLESPINIYIDSTDPNIWLPDDAVDAFESAFDLTLDNTTGVYLVNDSHHENLLASNAEVSFRLSDVLEGGSTVIITLPYRAFDLKAEYPLVDKTSYYFPLKRATDESQYTLGRVFLQEAYLTVDYERGIFNVSQCAWVEGAKEHLVTITSRDEDEDPPTDTVTTGGKGGTASTNGETSDSTSMRQSLSSGVIAGIVIGVVAGLVIVASAVYVLVSRRRSRGRPSKLEIPEEVTSEGGDSRESGSCSVLKGPQELPGIDNQIHQLHAESKEEVMRARVQIYELPDSERQEIATYIEPVSSVSSPTMVEGSIR</sequence>
<feature type="compositionally biased region" description="Low complexity" evidence="1">
    <location>
        <begin position="420"/>
        <end position="436"/>
    </location>
</feature>
<dbReference type="EMBL" id="PXOF01000215">
    <property type="protein sequence ID" value="RGP59504.1"/>
    <property type="molecule type" value="Genomic_DNA"/>
</dbReference>
<accession>A0A395RHC3</accession>
<keyword evidence="2" id="KW-0812">Transmembrane</keyword>
<dbReference type="InterPro" id="IPR033121">
    <property type="entry name" value="PEPTIDASE_A1"/>
</dbReference>
<evidence type="ECO:0000256" key="2">
    <source>
        <dbReference type="SAM" id="Phobius"/>
    </source>
</evidence>
<dbReference type="SUPFAM" id="SSF50630">
    <property type="entry name" value="Acid proteases"/>
    <property type="match status" value="1"/>
</dbReference>
<feature type="transmembrane region" description="Helical" evidence="2">
    <location>
        <begin position="452"/>
        <end position="475"/>
    </location>
</feature>
<evidence type="ECO:0000259" key="4">
    <source>
        <dbReference type="PROSITE" id="PS51767"/>
    </source>
</evidence>
<reference evidence="5 6" key="1">
    <citation type="journal article" date="2018" name="PLoS Pathog.">
        <title>Evolution of structural diversity of trichothecenes, a family of toxins produced by plant pathogenic and entomopathogenic fungi.</title>
        <authorList>
            <person name="Proctor R.H."/>
            <person name="McCormick S.P."/>
            <person name="Kim H.S."/>
            <person name="Cardoza R.E."/>
            <person name="Stanley A.M."/>
            <person name="Lindo L."/>
            <person name="Kelly A."/>
            <person name="Brown D.W."/>
            <person name="Lee T."/>
            <person name="Vaughan M.M."/>
            <person name="Alexander N.J."/>
            <person name="Busman M."/>
            <person name="Gutierrez S."/>
        </authorList>
    </citation>
    <scope>NUCLEOTIDE SEQUENCE [LARGE SCALE GENOMIC DNA]</scope>
    <source>
        <strain evidence="5 6">NRRL 3299</strain>
    </source>
</reference>